<feature type="domain" description="Nudix hydrolase" evidence="7">
    <location>
        <begin position="21"/>
        <end position="160"/>
    </location>
</feature>
<comment type="cofactor">
    <cofactor evidence="1">
        <name>Mn(2+)</name>
        <dbReference type="ChEBI" id="CHEBI:29035"/>
    </cofactor>
</comment>
<dbReference type="STRING" id="679936.Sulac_0729"/>
<dbReference type="Pfam" id="PF00293">
    <property type="entry name" value="NUDIX"/>
    <property type="match status" value="1"/>
</dbReference>
<dbReference type="InterPro" id="IPR015797">
    <property type="entry name" value="NUDIX_hydrolase-like_dom_sf"/>
</dbReference>
<evidence type="ECO:0000313" key="9">
    <source>
        <dbReference type="Proteomes" id="UP000005439"/>
    </source>
</evidence>
<reference evidence="8 9" key="2">
    <citation type="journal article" date="2012" name="Stand. Genomic Sci.">
        <title>Complete genome sequence of the moderately thermophilic mineral-sulfide-oxidizing firmicute Sulfobacillus acidophilus type strain (NAL(T)).</title>
        <authorList>
            <person name="Anderson I."/>
            <person name="Chertkov O."/>
            <person name="Chen A."/>
            <person name="Saunders E."/>
            <person name="Lapidus A."/>
            <person name="Nolan M."/>
            <person name="Lucas S."/>
            <person name="Hammon N."/>
            <person name="Deshpande S."/>
            <person name="Cheng J.F."/>
            <person name="Han C."/>
            <person name="Tapia R."/>
            <person name="Goodwin L.A."/>
            <person name="Pitluck S."/>
            <person name="Liolios K."/>
            <person name="Pagani I."/>
            <person name="Ivanova N."/>
            <person name="Mikhailova N."/>
            <person name="Pati A."/>
            <person name="Palaniappan K."/>
            <person name="Land M."/>
            <person name="Pan C."/>
            <person name="Rohde M."/>
            <person name="Pukall R."/>
            <person name="Goker M."/>
            <person name="Detter J.C."/>
            <person name="Woyke T."/>
            <person name="Bristow J."/>
            <person name="Eisen J.A."/>
            <person name="Markowitz V."/>
            <person name="Hugenholtz P."/>
            <person name="Kyrpides N.C."/>
            <person name="Klenk H.P."/>
            <person name="Mavromatis K."/>
        </authorList>
    </citation>
    <scope>NUCLEOTIDE SEQUENCE [LARGE SCALE GENOMIC DNA]</scope>
    <source>
        <strain evidence="9">ATCC 700253 / DSM 10332 / NAL</strain>
    </source>
</reference>
<dbReference type="GO" id="GO:0010945">
    <property type="term" value="F:coenzyme A diphosphatase activity"/>
    <property type="evidence" value="ECO:0007669"/>
    <property type="project" value="InterPro"/>
</dbReference>
<evidence type="ECO:0000313" key="8">
    <source>
        <dbReference type="EMBL" id="AEW04236.1"/>
    </source>
</evidence>
<dbReference type="PANTHER" id="PTHR12992">
    <property type="entry name" value="NUDIX HYDROLASE"/>
    <property type="match status" value="1"/>
</dbReference>
<evidence type="ECO:0000256" key="5">
    <source>
        <dbReference type="ARBA" id="ARBA00022842"/>
    </source>
</evidence>
<dbReference type="InterPro" id="IPR000086">
    <property type="entry name" value="NUDIX_hydrolase_dom"/>
</dbReference>
<evidence type="ECO:0000256" key="4">
    <source>
        <dbReference type="ARBA" id="ARBA00022801"/>
    </source>
</evidence>
<dbReference type="GO" id="GO:0046872">
    <property type="term" value="F:metal ion binding"/>
    <property type="evidence" value="ECO:0007669"/>
    <property type="project" value="UniProtKB-KW"/>
</dbReference>
<organism evidence="8 9">
    <name type="scientific">Sulfobacillus acidophilus (strain ATCC 700253 / DSM 10332 / NAL)</name>
    <dbReference type="NCBI Taxonomy" id="679936"/>
    <lineage>
        <taxon>Bacteria</taxon>
        <taxon>Bacillati</taxon>
        <taxon>Bacillota</taxon>
        <taxon>Clostridia</taxon>
        <taxon>Eubacteriales</taxon>
        <taxon>Clostridiales Family XVII. Incertae Sedis</taxon>
        <taxon>Sulfobacillus</taxon>
    </lineage>
</organism>
<comment type="cofactor">
    <cofactor evidence="2">
        <name>Mg(2+)</name>
        <dbReference type="ChEBI" id="CHEBI:18420"/>
    </cofactor>
</comment>
<gene>
    <name evidence="8" type="ordered locus">Sulac_0729</name>
</gene>
<keyword evidence="3" id="KW-0479">Metal-binding</keyword>
<keyword evidence="6" id="KW-0464">Manganese</keyword>
<keyword evidence="9" id="KW-1185">Reference proteome</keyword>
<evidence type="ECO:0000256" key="1">
    <source>
        <dbReference type="ARBA" id="ARBA00001936"/>
    </source>
</evidence>
<dbReference type="CDD" id="cd03426">
    <property type="entry name" value="NUDIX_CoAse_Nudt7"/>
    <property type="match status" value="1"/>
</dbReference>
<dbReference type="InterPro" id="IPR045121">
    <property type="entry name" value="CoAse"/>
</dbReference>
<dbReference type="EMBL" id="CP003179">
    <property type="protein sequence ID" value="AEW04236.1"/>
    <property type="molecule type" value="Genomic_DNA"/>
</dbReference>
<sequence length="186" mass="20665">MKGAGTANFFRQREPQFHTWAKPAAVMVLIADVDQSPSVLLIRRPSELAEHAGQVACPGGRYDSTLDHSLWDTARRETVEEVGIAVTARERLGFLDPVFIPVTGYTILPAVARLTGVPTVVPAVAEVADWAWISLAELRRVRRMALVDSVRGRFWMPEFPTGWARVWGATARILDQLLHRPEGAWA</sequence>
<protein>
    <submittedName>
        <fullName evidence="8">NUDIX hydrolase</fullName>
    </submittedName>
</protein>
<dbReference type="PATRIC" id="fig|679936.5.peg.777"/>
<dbReference type="SUPFAM" id="SSF55811">
    <property type="entry name" value="Nudix"/>
    <property type="match status" value="1"/>
</dbReference>
<dbReference type="PROSITE" id="PS51462">
    <property type="entry name" value="NUDIX"/>
    <property type="match status" value="1"/>
</dbReference>
<dbReference type="PANTHER" id="PTHR12992:SF11">
    <property type="entry name" value="MITOCHONDRIAL COENZYME A DIPHOSPHATASE NUDT8"/>
    <property type="match status" value="1"/>
</dbReference>
<evidence type="ECO:0000256" key="2">
    <source>
        <dbReference type="ARBA" id="ARBA00001946"/>
    </source>
</evidence>
<dbReference type="KEGG" id="sap:Sulac_0729"/>
<evidence type="ECO:0000256" key="6">
    <source>
        <dbReference type="ARBA" id="ARBA00023211"/>
    </source>
</evidence>
<proteinExistence type="predicted"/>
<name>G8U0L4_SULAD</name>
<dbReference type="Proteomes" id="UP000005439">
    <property type="component" value="Chromosome"/>
</dbReference>
<evidence type="ECO:0000256" key="3">
    <source>
        <dbReference type="ARBA" id="ARBA00022723"/>
    </source>
</evidence>
<keyword evidence="5" id="KW-0460">Magnesium</keyword>
<accession>G8U0L4</accession>
<evidence type="ECO:0000259" key="7">
    <source>
        <dbReference type="PROSITE" id="PS51462"/>
    </source>
</evidence>
<reference evidence="9" key="1">
    <citation type="submission" date="2011-12" db="EMBL/GenBank/DDBJ databases">
        <title>The complete genome of chromosome of Sulfobacillus acidophilus DSM 10332.</title>
        <authorList>
            <person name="Lucas S."/>
            <person name="Han J."/>
            <person name="Lapidus A."/>
            <person name="Bruce D."/>
            <person name="Goodwin L."/>
            <person name="Pitluck S."/>
            <person name="Peters L."/>
            <person name="Kyrpides N."/>
            <person name="Mavromatis K."/>
            <person name="Ivanova N."/>
            <person name="Mikhailova N."/>
            <person name="Chertkov O."/>
            <person name="Saunders E."/>
            <person name="Detter J.C."/>
            <person name="Tapia R."/>
            <person name="Han C."/>
            <person name="Land M."/>
            <person name="Hauser L."/>
            <person name="Markowitz V."/>
            <person name="Cheng J.-F."/>
            <person name="Hugenholtz P."/>
            <person name="Woyke T."/>
            <person name="Wu D."/>
            <person name="Pukall R."/>
            <person name="Gehrich-Schroeter G."/>
            <person name="Schneider S."/>
            <person name="Klenk H.-P."/>
            <person name="Eisen J.A."/>
        </authorList>
    </citation>
    <scope>NUCLEOTIDE SEQUENCE [LARGE SCALE GENOMIC DNA]</scope>
    <source>
        <strain evidence="9">ATCC 700253 / DSM 10332 / NAL</strain>
    </source>
</reference>
<keyword evidence="4 8" id="KW-0378">Hydrolase</keyword>
<dbReference type="AlphaFoldDB" id="G8U0L4"/>
<dbReference type="Gene3D" id="3.90.79.10">
    <property type="entry name" value="Nucleoside Triphosphate Pyrophosphohydrolase"/>
    <property type="match status" value="1"/>
</dbReference>
<dbReference type="HOGENOM" id="CLU_040940_5_3_9"/>